<accession>X6NZZ3</accession>
<evidence type="ECO:0000313" key="3">
    <source>
        <dbReference type="Proteomes" id="UP000023152"/>
    </source>
</evidence>
<evidence type="ECO:0000313" key="2">
    <source>
        <dbReference type="EMBL" id="ETO31865.1"/>
    </source>
</evidence>
<feature type="region of interest" description="Disordered" evidence="1">
    <location>
        <begin position="31"/>
        <end position="58"/>
    </location>
</feature>
<sequence>MENVFFLFLEIFGEKRGKLWEKVWKMKKNDGKNNWKMKKNDLKNNGKNDNKNDGKKLC</sequence>
<proteinExistence type="predicted"/>
<comment type="caution">
    <text evidence="2">The sequence shown here is derived from an EMBL/GenBank/DDBJ whole genome shotgun (WGS) entry which is preliminary data.</text>
</comment>
<dbReference type="AlphaFoldDB" id="X6NZZ3"/>
<organism evidence="2 3">
    <name type="scientific">Reticulomyxa filosa</name>
    <dbReference type="NCBI Taxonomy" id="46433"/>
    <lineage>
        <taxon>Eukaryota</taxon>
        <taxon>Sar</taxon>
        <taxon>Rhizaria</taxon>
        <taxon>Retaria</taxon>
        <taxon>Foraminifera</taxon>
        <taxon>Monothalamids</taxon>
        <taxon>Reticulomyxidae</taxon>
        <taxon>Reticulomyxa</taxon>
    </lineage>
</organism>
<dbReference type="EMBL" id="ASPP01004643">
    <property type="protein sequence ID" value="ETO31865.1"/>
    <property type="molecule type" value="Genomic_DNA"/>
</dbReference>
<gene>
    <name evidence="2" type="ORF">RFI_05252</name>
</gene>
<reference evidence="2 3" key="1">
    <citation type="journal article" date="2013" name="Curr. Biol.">
        <title>The Genome of the Foraminiferan Reticulomyxa filosa.</title>
        <authorList>
            <person name="Glockner G."/>
            <person name="Hulsmann N."/>
            <person name="Schleicher M."/>
            <person name="Noegel A.A."/>
            <person name="Eichinger L."/>
            <person name="Gallinger C."/>
            <person name="Pawlowski J."/>
            <person name="Sierra R."/>
            <person name="Euteneuer U."/>
            <person name="Pillet L."/>
            <person name="Moustafa A."/>
            <person name="Platzer M."/>
            <person name="Groth M."/>
            <person name="Szafranski K."/>
            <person name="Schliwa M."/>
        </authorList>
    </citation>
    <scope>NUCLEOTIDE SEQUENCE [LARGE SCALE GENOMIC DNA]</scope>
</reference>
<keyword evidence="3" id="KW-1185">Reference proteome</keyword>
<name>X6NZZ3_RETFI</name>
<dbReference type="Proteomes" id="UP000023152">
    <property type="component" value="Unassembled WGS sequence"/>
</dbReference>
<protein>
    <submittedName>
        <fullName evidence="2">Uncharacterized protein</fullName>
    </submittedName>
</protein>
<evidence type="ECO:0000256" key="1">
    <source>
        <dbReference type="SAM" id="MobiDB-lite"/>
    </source>
</evidence>